<dbReference type="InterPro" id="IPR050404">
    <property type="entry name" value="Heme-degrading_MO"/>
</dbReference>
<gene>
    <name evidence="1" type="ORF">OEV82_10875</name>
</gene>
<reference evidence="1 2" key="1">
    <citation type="submission" date="2022-10" db="EMBL/GenBank/DDBJ databases">
        <title>Description of Fervidibacillus gen. nov. in the family Fervidibacillaceae fam. nov. with two species, Fervidibacillus albus sp. nov., and Fervidibacillus halotolerans sp. nov., isolated from tidal flat sediments.</title>
        <authorList>
            <person name="Kwon K.K."/>
            <person name="Yang S.-H."/>
        </authorList>
    </citation>
    <scope>NUCLEOTIDE SEQUENCE [LARGE SCALE GENOMIC DNA]</scope>
    <source>
        <strain evidence="1 2">DSM 23332</strain>
    </source>
</reference>
<keyword evidence="1" id="KW-0560">Oxidoreductase</keyword>
<sequence length="173" mass="20449">MTYAFITTGTKDFMLTLLKKFSTENLKFLRHRDHALLYHETTKKTIFQAPRRYEIIEKTGEFPDKGLAVLHYIPVVDEFRPVFEYRMKNRPKHLNTTPAFLTSRTLRPLQSNTYLIITCWENRLHYESSKITDKIMESLGEEKSIEINQVKMYAGPSYIREYTIGIKDDTEEA</sequence>
<accession>A0ABT2WHJ5</accession>
<dbReference type="InterPro" id="IPR011008">
    <property type="entry name" value="Dimeric_a/b-barrel"/>
</dbReference>
<protein>
    <submittedName>
        <fullName evidence="1">Antibiotic biosynthesis monooxygenase</fullName>
    </submittedName>
</protein>
<dbReference type="PANTHER" id="PTHR34474">
    <property type="entry name" value="SIGNAL TRANSDUCTION PROTEIN TRAP"/>
    <property type="match status" value="1"/>
</dbReference>
<proteinExistence type="predicted"/>
<evidence type="ECO:0000313" key="1">
    <source>
        <dbReference type="EMBL" id="MCU9594941.1"/>
    </source>
</evidence>
<keyword evidence="2" id="KW-1185">Reference proteome</keyword>
<organism evidence="1 2">
    <name type="scientific">Pallidibacillus thermolactis</name>
    <dbReference type="NCBI Taxonomy" id="251051"/>
    <lineage>
        <taxon>Bacteria</taxon>
        <taxon>Bacillati</taxon>
        <taxon>Bacillota</taxon>
        <taxon>Bacilli</taxon>
        <taxon>Bacillales</taxon>
        <taxon>Bacillaceae</taxon>
        <taxon>Pallidibacillus</taxon>
    </lineage>
</organism>
<dbReference type="PANTHER" id="PTHR34474:SF2">
    <property type="entry name" value="SIGNAL TRANSDUCTION PROTEIN TRAP"/>
    <property type="match status" value="1"/>
</dbReference>
<dbReference type="SUPFAM" id="SSF54909">
    <property type="entry name" value="Dimeric alpha+beta barrel"/>
    <property type="match status" value="1"/>
</dbReference>
<name>A0ABT2WHJ5_9BACI</name>
<evidence type="ECO:0000313" key="2">
    <source>
        <dbReference type="Proteomes" id="UP001208656"/>
    </source>
</evidence>
<comment type="caution">
    <text evidence="1">The sequence shown here is derived from an EMBL/GenBank/DDBJ whole genome shotgun (WGS) entry which is preliminary data.</text>
</comment>
<dbReference type="Gene3D" id="3.30.70.100">
    <property type="match status" value="1"/>
</dbReference>
<dbReference type="EMBL" id="JAOUSE010000034">
    <property type="protein sequence ID" value="MCU9594941.1"/>
    <property type="molecule type" value="Genomic_DNA"/>
</dbReference>
<dbReference type="GO" id="GO:0004497">
    <property type="term" value="F:monooxygenase activity"/>
    <property type="evidence" value="ECO:0007669"/>
    <property type="project" value="UniProtKB-KW"/>
</dbReference>
<dbReference type="RefSeq" id="WP_263061891.1">
    <property type="nucleotide sequence ID" value="NZ_JAOUSE010000034.1"/>
</dbReference>
<dbReference type="Proteomes" id="UP001208656">
    <property type="component" value="Unassembled WGS sequence"/>
</dbReference>
<keyword evidence="1" id="KW-0503">Monooxygenase</keyword>